<organism evidence="1 2">
    <name type="scientific">Microbispora siamensis</name>
    <dbReference type="NCBI Taxonomy" id="564413"/>
    <lineage>
        <taxon>Bacteria</taxon>
        <taxon>Bacillati</taxon>
        <taxon>Actinomycetota</taxon>
        <taxon>Actinomycetes</taxon>
        <taxon>Streptosporangiales</taxon>
        <taxon>Streptosporangiaceae</taxon>
        <taxon>Microbispora</taxon>
    </lineage>
</organism>
<proteinExistence type="predicted"/>
<evidence type="ECO:0000313" key="2">
    <source>
        <dbReference type="Proteomes" id="UP000660454"/>
    </source>
</evidence>
<sequence>MAVIHRERVAWESARVFVAAATDDTYWWLGETLGRRLGQTYELALTRTRIRLRRGEAQPVRGPREDALSAEVGAWRARIEDLLTEHPELAEVLRQVTEETGRRLRR</sequence>
<dbReference type="RefSeq" id="WP_143737771.1">
    <property type="nucleotide sequence ID" value="NZ_BOOF01000075.1"/>
</dbReference>
<keyword evidence="2" id="KW-1185">Reference proteome</keyword>
<reference evidence="1 2" key="1">
    <citation type="submission" date="2021-01" db="EMBL/GenBank/DDBJ databases">
        <title>Whole genome shotgun sequence of Microbispora siamensis NBRC 104113.</title>
        <authorList>
            <person name="Komaki H."/>
            <person name="Tamura T."/>
        </authorList>
    </citation>
    <scope>NUCLEOTIDE SEQUENCE [LARGE SCALE GENOMIC DNA]</scope>
    <source>
        <strain evidence="1 2">NBRC 104113</strain>
    </source>
</reference>
<accession>A0ABQ4H108</accession>
<dbReference type="Proteomes" id="UP000660454">
    <property type="component" value="Unassembled WGS sequence"/>
</dbReference>
<evidence type="ECO:0000313" key="1">
    <source>
        <dbReference type="EMBL" id="GIH67377.1"/>
    </source>
</evidence>
<protein>
    <submittedName>
        <fullName evidence="1">Uncharacterized protein</fullName>
    </submittedName>
</protein>
<gene>
    <name evidence="1" type="ORF">Msi02_81940</name>
</gene>
<name>A0ABQ4H108_9ACTN</name>
<dbReference type="EMBL" id="BOOF01000075">
    <property type="protein sequence ID" value="GIH67377.1"/>
    <property type="molecule type" value="Genomic_DNA"/>
</dbReference>
<comment type="caution">
    <text evidence="1">The sequence shown here is derived from an EMBL/GenBank/DDBJ whole genome shotgun (WGS) entry which is preliminary data.</text>
</comment>